<feature type="non-terminal residue" evidence="2">
    <location>
        <position position="1"/>
    </location>
</feature>
<reference evidence="2" key="1">
    <citation type="submission" date="2020-02" db="EMBL/GenBank/DDBJ databases">
        <authorList>
            <person name="Meier V. D."/>
        </authorList>
    </citation>
    <scope>NUCLEOTIDE SEQUENCE</scope>
    <source>
        <strain evidence="2">AVDCRST_MAG57</strain>
    </source>
</reference>
<feature type="non-terminal residue" evidence="2">
    <location>
        <position position="73"/>
    </location>
</feature>
<proteinExistence type="predicted"/>
<evidence type="ECO:0000313" key="2">
    <source>
        <dbReference type="EMBL" id="CAA9282841.1"/>
    </source>
</evidence>
<name>A0A6J4JMW6_9ACTN</name>
<evidence type="ECO:0000256" key="1">
    <source>
        <dbReference type="SAM" id="MobiDB-lite"/>
    </source>
</evidence>
<gene>
    <name evidence="2" type="ORF">AVDCRST_MAG57-3982</name>
</gene>
<accession>A0A6J4JMW6</accession>
<feature type="region of interest" description="Disordered" evidence="1">
    <location>
        <begin position="42"/>
        <end position="73"/>
    </location>
</feature>
<feature type="compositionally biased region" description="Basic and acidic residues" evidence="1">
    <location>
        <begin position="63"/>
        <end position="73"/>
    </location>
</feature>
<organism evidence="2">
    <name type="scientific">uncultured Blastococcus sp</name>
    <dbReference type="NCBI Taxonomy" id="217144"/>
    <lineage>
        <taxon>Bacteria</taxon>
        <taxon>Bacillati</taxon>
        <taxon>Actinomycetota</taxon>
        <taxon>Actinomycetes</taxon>
        <taxon>Geodermatophilales</taxon>
        <taxon>Geodermatophilaceae</taxon>
        <taxon>Blastococcus</taxon>
        <taxon>environmental samples</taxon>
    </lineage>
</organism>
<sequence>GRASVDRAALGRGRAGPERDHRVAVLARVRGRHCRRRCRRARARCRRRPPRAGESGVAGDAGQDDRRDGTGAL</sequence>
<protein>
    <submittedName>
        <fullName evidence="2">Uncharacterized protein</fullName>
    </submittedName>
</protein>
<dbReference type="AlphaFoldDB" id="A0A6J4JMW6"/>
<dbReference type="EMBL" id="CADCTI010000318">
    <property type="protein sequence ID" value="CAA9282841.1"/>
    <property type="molecule type" value="Genomic_DNA"/>
</dbReference>